<feature type="transmembrane region" description="Helical" evidence="1">
    <location>
        <begin position="21"/>
        <end position="41"/>
    </location>
</feature>
<gene>
    <name evidence="2" type="ORF">ETD86_40925</name>
</gene>
<name>A0A5S4F1X7_9ACTN</name>
<sequence>MAERRRRPRAGDDFWLWLGRFWRGWLVVVAGGGLLGAVASAEQADEAMTLACVGVAGSAALLCLASALLASARG</sequence>
<dbReference type="Proteomes" id="UP000309128">
    <property type="component" value="Unassembled WGS sequence"/>
</dbReference>
<keyword evidence="1" id="KW-0812">Transmembrane</keyword>
<organism evidence="2 3">
    <name type="scientific">Nonomuraea turkmeniaca</name>
    <dbReference type="NCBI Taxonomy" id="103838"/>
    <lineage>
        <taxon>Bacteria</taxon>
        <taxon>Bacillati</taxon>
        <taxon>Actinomycetota</taxon>
        <taxon>Actinomycetes</taxon>
        <taxon>Streptosporangiales</taxon>
        <taxon>Streptosporangiaceae</taxon>
        <taxon>Nonomuraea</taxon>
    </lineage>
</organism>
<dbReference type="AlphaFoldDB" id="A0A5S4F1X7"/>
<evidence type="ECO:0000313" key="2">
    <source>
        <dbReference type="EMBL" id="TMR10091.1"/>
    </source>
</evidence>
<evidence type="ECO:0000256" key="1">
    <source>
        <dbReference type="SAM" id="Phobius"/>
    </source>
</evidence>
<dbReference type="RefSeq" id="WP_138672005.1">
    <property type="nucleotide sequence ID" value="NZ_VCKY01000204.1"/>
</dbReference>
<comment type="caution">
    <text evidence="2">The sequence shown here is derived from an EMBL/GenBank/DDBJ whole genome shotgun (WGS) entry which is preliminary data.</text>
</comment>
<keyword evidence="1" id="KW-0472">Membrane</keyword>
<keyword evidence="1" id="KW-1133">Transmembrane helix</keyword>
<evidence type="ECO:0000313" key="3">
    <source>
        <dbReference type="Proteomes" id="UP000309128"/>
    </source>
</evidence>
<feature type="transmembrane region" description="Helical" evidence="1">
    <location>
        <begin position="47"/>
        <end position="70"/>
    </location>
</feature>
<proteinExistence type="predicted"/>
<dbReference type="EMBL" id="VCKY01000204">
    <property type="protein sequence ID" value="TMR10091.1"/>
    <property type="molecule type" value="Genomic_DNA"/>
</dbReference>
<protein>
    <submittedName>
        <fullName evidence="2">Uncharacterized protein</fullName>
    </submittedName>
</protein>
<accession>A0A5S4F1X7</accession>
<keyword evidence="3" id="KW-1185">Reference proteome</keyword>
<reference evidence="2 3" key="1">
    <citation type="submission" date="2019-05" db="EMBL/GenBank/DDBJ databases">
        <title>Draft genome sequence of Nonomuraea turkmeniaca DSM 43926.</title>
        <authorList>
            <person name="Saricaoglu S."/>
            <person name="Isik K."/>
        </authorList>
    </citation>
    <scope>NUCLEOTIDE SEQUENCE [LARGE SCALE GENOMIC DNA]</scope>
    <source>
        <strain evidence="2 3">DSM 43926</strain>
    </source>
</reference>